<name>A0AA96GB75_9BACT</name>
<evidence type="ECO:0000256" key="1">
    <source>
        <dbReference type="ARBA" id="ARBA00023224"/>
    </source>
</evidence>
<keyword evidence="3" id="KW-0812">Transmembrane</keyword>
<keyword evidence="3" id="KW-1133">Transmembrane helix</keyword>
<proteinExistence type="predicted"/>
<feature type="transmembrane region" description="Helical" evidence="3">
    <location>
        <begin position="6"/>
        <end position="23"/>
    </location>
</feature>
<dbReference type="Gene3D" id="1.10.287.950">
    <property type="entry name" value="Methyl-accepting chemotaxis protein"/>
    <property type="match status" value="1"/>
</dbReference>
<dbReference type="Pfam" id="PF00015">
    <property type="entry name" value="MCPsignal"/>
    <property type="match status" value="1"/>
</dbReference>
<organism evidence="5 6">
    <name type="scientific">Candidatus Nitrospira allomarina</name>
    <dbReference type="NCBI Taxonomy" id="3020900"/>
    <lineage>
        <taxon>Bacteria</taxon>
        <taxon>Pseudomonadati</taxon>
        <taxon>Nitrospirota</taxon>
        <taxon>Nitrospiria</taxon>
        <taxon>Nitrospirales</taxon>
        <taxon>Nitrospiraceae</taxon>
        <taxon>Nitrospira</taxon>
    </lineage>
</organism>
<dbReference type="Proteomes" id="UP001302719">
    <property type="component" value="Chromosome"/>
</dbReference>
<reference evidence="5 6" key="1">
    <citation type="submission" date="2023-01" db="EMBL/GenBank/DDBJ databases">
        <title>Cultivation and genomic characterization of new, ubiquitous marine nitrite-oxidizing bacteria from the Nitrospirales.</title>
        <authorList>
            <person name="Mueller A.J."/>
            <person name="Daebeler A."/>
            <person name="Herbold C.W."/>
            <person name="Kirkegaard R.H."/>
            <person name="Daims H."/>
        </authorList>
    </citation>
    <scope>NUCLEOTIDE SEQUENCE [LARGE SCALE GENOMIC DNA]</scope>
    <source>
        <strain evidence="5 6">VA</strain>
    </source>
</reference>
<evidence type="ECO:0000313" key="6">
    <source>
        <dbReference type="Proteomes" id="UP001302719"/>
    </source>
</evidence>
<dbReference type="PROSITE" id="PS50111">
    <property type="entry name" value="CHEMOTAXIS_TRANSDUC_2"/>
    <property type="match status" value="1"/>
</dbReference>
<feature type="domain" description="Methyl-accepting transducer" evidence="4">
    <location>
        <begin position="128"/>
        <end position="237"/>
    </location>
</feature>
<accession>A0AA96GB75</accession>
<keyword evidence="6" id="KW-1185">Reference proteome</keyword>
<evidence type="ECO:0000313" key="5">
    <source>
        <dbReference type="EMBL" id="WNM56780.1"/>
    </source>
</evidence>
<keyword evidence="3" id="KW-0472">Membrane</keyword>
<keyword evidence="1 2" id="KW-0807">Transducer</keyword>
<dbReference type="AlphaFoldDB" id="A0AA96GB75"/>
<protein>
    <submittedName>
        <fullName evidence="5">Methyl-accepting chemotaxis protein</fullName>
    </submittedName>
</protein>
<dbReference type="GO" id="GO:0016020">
    <property type="term" value="C:membrane"/>
    <property type="evidence" value="ECO:0007669"/>
    <property type="project" value="InterPro"/>
</dbReference>
<evidence type="ECO:0000256" key="3">
    <source>
        <dbReference type="SAM" id="Phobius"/>
    </source>
</evidence>
<dbReference type="GO" id="GO:0007165">
    <property type="term" value="P:signal transduction"/>
    <property type="evidence" value="ECO:0007669"/>
    <property type="project" value="UniProtKB-KW"/>
</dbReference>
<dbReference type="EMBL" id="CP116967">
    <property type="protein sequence ID" value="WNM56780.1"/>
    <property type="molecule type" value="Genomic_DNA"/>
</dbReference>
<evidence type="ECO:0000256" key="2">
    <source>
        <dbReference type="PROSITE-ProRule" id="PRU00284"/>
    </source>
</evidence>
<dbReference type="KEGG" id="nall:PP769_12415"/>
<dbReference type="PANTHER" id="PTHR32089:SF112">
    <property type="entry name" value="LYSOZYME-LIKE PROTEIN-RELATED"/>
    <property type="match status" value="1"/>
</dbReference>
<dbReference type="SMART" id="SM00283">
    <property type="entry name" value="MA"/>
    <property type="match status" value="1"/>
</dbReference>
<sequence length="378" mass="41798">MNGDWMVWMGVVVAGAGIGYVLGARSRQMRINRLEHQLQEGIQAQRRWLENWKAFCQCLAPVFPVFVAQIKAVIQETGQAADGLIQRFQAISRNAIEQVEETEALLHMADGHGGKDDYTVDRILHDTQKTIEMFVKQVTQTTTVTLATVSVMEQALETTSRISEVVEEVEFIADQTRLLALNAAIEAARAGEHGRGFAVVADEVTKLANRSAQASEQIRTLATTVKGTTESAMSELQVLASLDLSETVDAQNQVLEMIKIMGQKNEALKKSVGHNSGRTKELGKDIGQIVMSMQFQDITRQKLEHVYQPLERIHAPLQAVADDTDGLDMMPKVLEEIRNLEHTYTMESERLTMQAARSGQGTVMVGTGSDEGDNITLF</sequence>
<dbReference type="InterPro" id="IPR004089">
    <property type="entry name" value="MCPsignal_dom"/>
</dbReference>
<dbReference type="SUPFAM" id="SSF58104">
    <property type="entry name" value="Methyl-accepting chemotaxis protein (MCP) signaling domain"/>
    <property type="match status" value="1"/>
</dbReference>
<gene>
    <name evidence="5" type="ORF">PP769_12415</name>
</gene>
<dbReference type="PANTHER" id="PTHR32089">
    <property type="entry name" value="METHYL-ACCEPTING CHEMOTAXIS PROTEIN MCPB"/>
    <property type="match status" value="1"/>
</dbReference>
<evidence type="ECO:0000259" key="4">
    <source>
        <dbReference type="PROSITE" id="PS50111"/>
    </source>
</evidence>